<feature type="transmembrane region" description="Helical" evidence="1">
    <location>
        <begin position="92"/>
        <end position="116"/>
    </location>
</feature>
<dbReference type="InterPro" id="IPR050697">
    <property type="entry name" value="Adenylyl/Guanylyl_Cyclase_3/4"/>
</dbReference>
<dbReference type="InterPro" id="IPR029787">
    <property type="entry name" value="Nucleotide_cyclase"/>
</dbReference>
<dbReference type="CDD" id="cd07302">
    <property type="entry name" value="CHD"/>
    <property type="match status" value="1"/>
</dbReference>
<reference evidence="3 4" key="1">
    <citation type="submission" date="2019-08" db="EMBL/GenBank/DDBJ databases">
        <title>Ulvibacter marinistellae sp. nov., isolated from a starfish, Patiria pectinifera.</title>
        <authorList>
            <person name="Kawano K."/>
            <person name="Ushijima N."/>
            <person name="Kihara M."/>
            <person name="Itoh H."/>
        </authorList>
    </citation>
    <scope>NUCLEOTIDE SEQUENCE [LARGE SCALE GENOMIC DNA]</scope>
    <source>
        <strain evidence="3 4">KK4</strain>
    </source>
</reference>
<dbReference type="OrthoDB" id="9768499at2"/>
<keyword evidence="1" id="KW-1133">Transmembrane helix</keyword>
<evidence type="ECO:0000313" key="3">
    <source>
        <dbReference type="EMBL" id="GEQ85900.1"/>
    </source>
</evidence>
<evidence type="ECO:0000256" key="1">
    <source>
        <dbReference type="SAM" id="Phobius"/>
    </source>
</evidence>
<gene>
    <name evidence="3" type="ORF">ULMS_14080</name>
</gene>
<keyword evidence="4" id="KW-1185">Reference proteome</keyword>
<dbReference type="Pfam" id="PF00211">
    <property type="entry name" value="Guanylate_cyc"/>
    <property type="match status" value="1"/>
</dbReference>
<name>A0A5J4FVA3_9FLAO</name>
<sequence>MAIRFKRYTQRQLWYYAKRAFWILISWTAISNIVFFYEYYTLIEYNALTSEYDFKQSFTANLIVGVMAGLIGGIVTVNLMERWLRKHSFLRALFQIVIIYTLTAIIVSFFGGLYYFSEELGVGMFNPEVVELMIPFFGEFIFIKNFILWLAIVIVTLIILMVNEKYGPGVFPDFLMGRYFRPKRERRIFMFCDIKNATGIAEILDEEPYFNFLKDFFRDIAPAIVQTSGEVYQYVGDEIVVSWKMKHGLKRGNAIQCFYSMKKIIRYKRPRYKKRYGLYPEFKVGYHYGDVMVGEIGQIKREIVFSGDVLNTASRIQALCNELGVEILVSKEFADINTKLPPRVKREDLGEEKLRGKADEMQLVTYTRKSFSKKKK</sequence>
<evidence type="ECO:0000313" key="4">
    <source>
        <dbReference type="Proteomes" id="UP000326994"/>
    </source>
</evidence>
<feature type="transmembrane region" description="Helical" evidence="1">
    <location>
        <begin position="136"/>
        <end position="162"/>
    </location>
</feature>
<evidence type="ECO:0000259" key="2">
    <source>
        <dbReference type="PROSITE" id="PS50125"/>
    </source>
</evidence>
<dbReference type="GO" id="GO:0004016">
    <property type="term" value="F:adenylate cyclase activity"/>
    <property type="evidence" value="ECO:0007669"/>
    <property type="project" value="UniProtKB-ARBA"/>
</dbReference>
<proteinExistence type="predicted"/>
<dbReference type="PANTHER" id="PTHR43081:SF1">
    <property type="entry name" value="ADENYLATE CYCLASE, TERMINAL-DIFFERENTIATION SPECIFIC"/>
    <property type="match status" value="1"/>
</dbReference>
<dbReference type="Proteomes" id="UP000326994">
    <property type="component" value="Unassembled WGS sequence"/>
</dbReference>
<dbReference type="GO" id="GO:0009190">
    <property type="term" value="P:cyclic nucleotide biosynthetic process"/>
    <property type="evidence" value="ECO:0007669"/>
    <property type="project" value="InterPro"/>
</dbReference>
<feature type="transmembrane region" description="Helical" evidence="1">
    <location>
        <begin position="21"/>
        <end position="40"/>
    </location>
</feature>
<keyword evidence="1" id="KW-0472">Membrane</keyword>
<comment type="caution">
    <text evidence="3">The sequence shown here is derived from an EMBL/GenBank/DDBJ whole genome shotgun (WGS) entry which is preliminary data.</text>
</comment>
<feature type="domain" description="Guanylate cyclase" evidence="2">
    <location>
        <begin position="188"/>
        <end position="317"/>
    </location>
</feature>
<accession>A0A5J4FVA3</accession>
<dbReference type="PROSITE" id="PS50125">
    <property type="entry name" value="GUANYLATE_CYCLASE_2"/>
    <property type="match status" value="1"/>
</dbReference>
<dbReference type="GO" id="GO:0035556">
    <property type="term" value="P:intracellular signal transduction"/>
    <property type="evidence" value="ECO:0007669"/>
    <property type="project" value="InterPro"/>
</dbReference>
<dbReference type="SUPFAM" id="SSF55073">
    <property type="entry name" value="Nucleotide cyclase"/>
    <property type="match status" value="1"/>
</dbReference>
<protein>
    <recommendedName>
        <fullName evidence="2">Guanylate cyclase domain-containing protein</fullName>
    </recommendedName>
</protein>
<dbReference type="RefSeq" id="WP_151893844.1">
    <property type="nucleotide sequence ID" value="NZ_BKCF01000002.1"/>
</dbReference>
<dbReference type="InterPro" id="IPR001054">
    <property type="entry name" value="A/G_cyclase"/>
</dbReference>
<keyword evidence="1" id="KW-0812">Transmembrane</keyword>
<dbReference type="PANTHER" id="PTHR43081">
    <property type="entry name" value="ADENYLATE CYCLASE, TERMINAL-DIFFERENTIATION SPECIFIC-RELATED"/>
    <property type="match status" value="1"/>
</dbReference>
<dbReference type="Gene3D" id="3.30.70.1230">
    <property type="entry name" value="Nucleotide cyclase"/>
    <property type="match status" value="1"/>
</dbReference>
<organism evidence="3 4">
    <name type="scientific">Patiriisocius marinistellae</name>
    <dbReference type="NCBI Taxonomy" id="2494560"/>
    <lineage>
        <taxon>Bacteria</taxon>
        <taxon>Pseudomonadati</taxon>
        <taxon>Bacteroidota</taxon>
        <taxon>Flavobacteriia</taxon>
        <taxon>Flavobacteriales</taxon>
        <taxon>Flavobacteriaceae</taxon>
        <taxon>Patiriisocius</taxon>
    </lineage>
</organism>
<dbReference type="EMBL" id="BKCF01000002">
    <property type="protein sequence ID" value="GEQ85900.1"/>
    <property type="molecule type" value="Genomic_DNA"/>
</dbReference>
<dbReference type="AlphaFoldDB" id="A0A5J4FVA3"/>
<feature type="transmembrane region" description="Helical" evidence="1">
    <location>
        <begin position="60"/>
        <end position="80"/>
    </location>
</feature>